<accession>A0A9Q8VD96</accession>
<feature type="signal peptide" evidence="2">
    <location>
        <begin position="1"/>
        <end position="19"/>
    </location>
</feature>
<evidence type="ECO:0000256" key="2">
    <source>
        <dbReference type="SAM" id="SignalP"/>
    </source>
</evidence>
<feature type="region of interest" description="Disordered" evidence="1">
    <location>
        <begin position="115"/>
        <end position="145"/>
    </location>
</feature>
<proteinExistence type="predicted"/>
<sequence>MKFSSAATIIAALAGGALAMHSEGAKPMDMDMNMARDSGMPAADSKHDTETIAGLVRKAGSGELMEEHEKRQLDALTKLLGVINKRMENRMEVTDMEKRQLGNLLGDLGGLGDLGDLTGKGKSPGTGDDAKGPFGEDSAGGLPGGAAAPVAGAPVAAAPVAGAPIGGGTGGSGLTKRGGKPGGSGAGGGLNGDDVFGGAGTRNGGSGAGAGGAIDDNVVGGGAGLGHISRRDDDFFHKRNTAPRPMSDMEKVKRQLDVLTGLLGGLLGGGNS</sequence>
<name>A0A9Q8VD96_9HYPO</name>
<evidence type="ECO:0000313" key="4">
    <source>
        <dbReference type="Proteomes" id="UP000829364"/>
    </source>
</evidence>
<reference evidence="3" key="1">
    <citation type="submission" date="2021-11" db="EMBL/GenBank/DDBJ databases">
        <title>Purpureocillium_takamizusanense_genome.</title>
        <authorList>
            <person name="Nguyen N.-H."/>
        </authorList>
    </citation>
    <scope>NUCLEOTIDE SEQUENCE</scope>
    <source>
        <strain evidence="3">PT3</strain>
    </source>
</reference>
<dbReference type="GeneID" id="72068691"/>
<feature type="region of interest" description="Disordered" evidence="1">
    <location>
        <begin position="169"/>
        <end position="191"/>
    </location>
</feature>
<keyword evidence="2" id="KW-0732">Signal</keyword>
<organism evidence="3 4">
    <name type="scientific">Purpureocillium takamizusanense</name>
    <dbReference type="NCBI Taxonomy" id="2060973"/>
    <lineage>
        <taxon>Eukaryota</taxon>
        <taxon>Fungi</taxon>
        <taxon>Dikarya</taxon>
        <taxon>Ascomycota</taxon>
        <taxon>Pezizomycotina</taxon>
        <taxon>Sordariomycetes</taxon>
        <taxon>Hypocreomycetidae</taxon>
        <taxon>Hypocreales</taxon>
        <taxon>Ophiocordycipitaceae</taxon>
        <taxon>Purpureocillium</taxon>
    </lineage>
</organism>
<dbReference type="Proteomes" id="UP000829364">
    <property type="component" value="Chromosome 6"/>
</dbReference>
<evidence type="ECO:0000313" key="3">
    <source>
        <dbReference type="EMBL" id="UNI20674.1"/>
    </source>
</evidence>
<feature type="chain" id="PRO_5040274995" evidence="2">
    <location>
        <begin position="20"/>
        <end position="272"/>
    </location>
</feature>
<evidence type="ECO:0000256" key="1">
    <source>
        <dbReference type="SAM" id="MobiDB-lite"/>
    </source>
</evidence>
<dbReference type="AlphaFoldDB" id="A0A9Q8VD96"/>
<gene>
    <name evidence="3" type="ORF">JDV02_006742</name>
</gene>
<dbReference type="KEGG" id="ptkz:JDV02_006742"/>
<keyword evidence="4" id="KW-1185">Reference proteome</keyword>
<dbReference type="EMBL" id="CP086359">
    <property type="protein sequence ID" value="UNI20674.1"/>
    <property type="molecule type" value="Genomic_DNA"/>
</dbReference>
<protein>
    <submittedName>
        <fullName evidence="3">Uncharacterized protein</fullName>
    </submittedName>
</protein>
<dbReference type="RefSeq" id="XP_047844155.1">
    <property type="nucleotide sequence ID" value="XM_047988163.1"/>
</dbReference>
<feature type="compositionally biased region" description="Gly residues" evidence="1">
    <location>
        <begin position="180"/>
        <end position="191"/>
    </location>
</feature>